<comment type="caution">
    <text evidence="1">The sequence shown here is derived from an EMBL/GenBank/DDBJ whole genome shotgun (WGS) entry which is preliminary data.</text>
</comment>
<dbReference type="Gene3D" id="3.30.559.10">
    <property type="entry name" value="Chloramphenicol acetyltransferase-like domain"/>
    <property type="match status" value="1"/>
</dbReference>
<dbReference type="InterPro" id="IPR010828">
    <property type="entry name" value="Atf2/Sli1-like"/>
</dbReference>
<keyword evidence="1" id="KW-0808">Transferase</keyword>
<dbReference type="Pfam" id="PF07247">
    <property type="entry name" value="AATase"/>
    <property type="match status" value="1"/>
</dbReference>
<proteinExistence type="predicted"/>
<dbReference type="Proteomes" id="UP000315783">
    <property type="component" value="Unassembled WGS sequence"/>
</dbReference>
<dbReference type="GO" id="GO:0008080">
    <property type="term" value="F:N-acetyltransferase activity"/>
    <property type="evidence" value="ECO:0007669"/>
    <property type="project" value="TreeGrafter"/>
</dbReference>
<keyword evidence="2" id="KW-1185">Reference proteome</keyword>
<gene>
    <name evidence="1" type="ORF">IF1G_07459</name>
</gene>
<sequence length="514" mass="55435">MTTDPSPLRQLGPMELWSSSRHSLGIYRAVTVSARYVPSSRPLTSPIISVSPRFLAALASVVRAHPMLRVGIVGEETNAARYTHLAHVNLLEHVVVVAVAPATAASEDALDQEVTRVQAAQHNARWEDTPTRAPWRLTIVRDDRHDCEDVIFSFHHALLDGTGGRRFHEHLLGALNAALADEDDHVLSFPEAPVLPEPQEEAVAFTLGPLYIASVLWGEFAPAMLKPAPQAVWGGERISFARPYVTRIRAVDVPPAQTATLLSACRAQDTTLTGLLHALAFAYFTRALPGDAVPPGGGFRSATPMGLHRYTRDTVDASLRDTLRVLLCSTDHVFTAADVAAMRAADVAAMRAAALVGRSGGADDALTPAVWATARRVRHELVERGRTLTHNNVASMMRHVRDWRGFHTARDGTARPSSWECSNVGVLAAETKETATDKRKEAAGVKVTRVMFSNGAMVTGAAVAMNVASAPGERLTIALSWQEGVVEESLVDGLGTALEGMVQRFCKGGSWTLE</sequence>
<name>A0A545UW84_9HYPO</name>
<evidence type="ECO:0000313" key="2">
    <source>
        <dbReference type="Proteomes" id="UP000315783"/>
    </source>
</evidence>
<dbReference type="SUPFAM" id="SSF52777">
    <property type="entry name" value="CoA-dependent acyltransferases"/>
    <property type="match status" value="1"/>
</dbReference>
<dbReference type="InterPro" id="IPR052058">
    <property type="entry name" value="Alcohol_O-acetyltransferase"/>
</dbReference>
<reference evidence="1 2" key="1">
    <citation type="journal article" date="2019" name="Appl. Microbiol. Biotechnol.">
        <title>Genome sequence of Isaria javanica and comparative genome analysis insights into family S53 peptidase evolution in fungal entomopathogens.</title>
        <authorList>
            <person name="Lin R."/>
            <person name="Zhang X."/>
            <person name="Xin B."/>
            <person name="Zou M."/>
            <person name="Gao Y."/>
            <person name="Qin F."/>
            <person name="Hu Q."/>
            <person name="Xie B."/>
            <person name="Cheng X."/>
        </authorList>
    </citation>
    <scope>NUCLEOTIDE SEQUENCE [LARGE SCALE GENOMIC DNA]</scope>
    <source>
        <strain evidence="1 2">IJ1G</strain>
    </source>
</reference>
<dbReference type="InterPro" id="IPR023213">
    <property type="entry name" value="CAT-like_dom_sf"/>
</dbReference>
<dbReference type="PANTHER" id="PTHR28037:SF1">
    <property type="entry name" value="ALCOHOL O-ACETYLTRANSFERASE 1-RELATED"/>
    <property type="match status" value="1"/>
</dbReference>
<organism evidence="1 2">
    <name type="scientific">Cordyceps javanica</name>
    <dbReference type="NCBI Taxonomy" id="43265"/>
    <lineage>
        <taxon>Eukaryota</taxon>
        <taxon>Fungi</taxon>
        <taxon>Dikarya</taxon>
        <taxon>Ascomycota</taxon>
        <taxon>Pezizomycotina</taxon>
        <taxon>Sordariomycetes</taxon>
        <taxon>Hypocreomycetidae</taxon>
        <taxon>Hypocreales</taxon>
        <taxon>Cordycipitaceae</taxon>
        <taxon>Cordyceps</taxon>
    </lineage>
</organism>
<dbReference type="PANTHER" id="PTHR28037">
    <property type="entry name" value="ALCOHOL O-ACETYLTRANSFERASE 1-RELATED"/>
    <property type="match status" value="1"/>
</dbReference>
<evidence type="ECO:0000313" key="1">
    <source>
        <dbReference type="EMBL" id="TQV93727.1"/>
    </source>
</evidence>
<protein>
    <submittedName>
        <fullName evidence="1">Alcohol acetyltransferase</fullName>
    </submittedName>
</protein>
<dbReference type="STRING" id="43265.A0A545UW84"/>
<dbReference type="AlphaFoldDB" id="A0A545UW84"/>
<accession>A0A545UW84</accession>
<dbReference type="OrthoDB" id="2150604at2759"/>
<dbReference type="EMBL" id="SPUK01000011">
    <property type="protein sequence ID" value="TQV93727.1"/>
    <property type="molecule type" value="Genomic_DNA"/>
</dbReference>